<reference evidence="2" key="1">
    <citation type="journal article" date="2011" name="Genetics">
        <title>Massive changes in genome architecture accompany the transition to self-fertility in the filamentous fungus Neurospora tetrasperma.</title>
        <authorList>
            <person name="Ellison C.E."/>
            <person name="Stajich J.E."/>
            <person name="Jacobson D.J."/>
            <person name="Natvig D.O."/>
            <person name="Lapidus A."/>
            <person name="Foster B."/>
            <person name="Aerts A."/>
            <person name="Riley R."/>
            <person name="Lindquist E.A."/>
            <person name="Grigoriev I.V."/>
            <person name="Taylor J.W."/>
        </authorList>
    </citation>
    <scope>NUCLEOTIDE SEQUENCE [LARGE SCALE GENOMIC DNA]</scope>
    <source>
        <strain evidence="2">FGSC 2508 / P0657</strain>
    </source>
</reference>
<dbReference type="Proteomes" id="UP000008065">
    <property type="component" value="Unassembled WGS sequence"/>
</dbReference>
<dbReference type="RefSeq" id="XP_009851334.1">
    <property type="nucleotide sequence ID" value="XM_009853032.1"/>
</dbReference>
<organism evidence="1 2">
    <name type="scientific">Neurospora tetrasperma (strain FGSC 2508 / ATCC MYA-4615 / P0657)</name>
    <dbReference type="NCBI Taxonomy" id="510951"/>
    <lineage>
        <taxon>Eukaryota</taxon>
        <taxon>Fungi</taxon>
        <taxon>Dikarya</taxon>
        <taxon>Ascomycota</taxon>
        <taxon>Pezizomycotina</taxon>
        <taxon>Sordariomycetes</taxon>
        <taxon>Sordariomycetidae</taxon>
        <taxon>Sordariales</taxon>
        <taxon>Sordariaceae</taxon>
        <taxon>Neurospora</taxon>
    </lineage>
</organism>
<gene>
    <name evidence="1" type="ORF">NEUTE1DRAFT_110409</name>
</gene>
<dbReference type="VEuPathDB" id="FungiDB:NEUTE1DRAFT_110409"/>
<evidence type="ECO:0000313" key="2">
    <source>
        <dbReference type="Proteomes" id="UP000008065"/>
    </source>
</evidence>
<dbReference type="HOGENOM" id="CLU_124555_0_0_1"/>
<dbReference type="KEGG" id="nte:NEUTE1DRAFT110409"/>
<protein>
    <submittedName>
        <fullName evidence="1">Uncharacterized protein</fullName>
    </submittedName>
</protein>
<dbReference type="AlphaFoldDB" id="F8MKQ5"/>
<dbReference type="EMBL" id="GL891304">
    <property type="protein sequence ID" value="EGO58283.1"/>
    <property type="molecule type" value="Genomic_DNA"/>
</dbReference>
<proteinExistence type="predicted"/>
<sequence>MRASGCSGFRFADPPAASASQRDLSICPQPNCVRLAKHHGMVRGLPWGLSLRCSRYAPPKRLSAPTRITGGDVHRGAVDFEAARYGSLQIRLRFPVSHPPPGNSTSITGGNLTSQIATPIWLIPSRFFADVTACGSFTSLDEVSDGEIKELYSATYVLRQPYAERAMFMRVVEYPTLNVQDSAEPSE</sequence>
<name>F8MKQ5_NEUT8</name>
<evidence type="ECO:0000313" key="1">
    <source>
        <dbReference type="EMBL" id="EGO58283.1"/>
    </source>
</evidence>
<dbReference type="GeneID" id="20822504"/>
<keyword evidence="2" id="KW-1185">Reference proteome</keyword>
<accession>F8MKQ5</accession>